<evidence type="ECO:0000256" key="10">
    <source>
        <dbReference type="ARBA" id="ARBA00023012"/>
    </source>
</evidence>
<evidence type="ECO:0000256" key="8">
    <source>
        <dbReference type="ARBA" id="ARBA00022777"/>
    </source>
</evidence>
<evidence type="ECO:0000256" key="9">
    <source>
        <dbReference type="ARBA" id="ARBA00022840"/>
    </source>
</evidence>
<feature type="transmembrane region" description="Helical" evidence="12">
    <location>
        <begin position="109"/>
        <end position="129"/>
    </location>
</feature>
<evidence type="ECO:0000313" key="14">
    <source>
        <dbReference type="EMBL" id="HGL17374.1"/>
    </source>
</evidence>
<keyword evidence="7" id="KW-0547">Nucleotide-binding</keyword>
<dbReference type="Pfam" id="PF00512">
    <property type="entry name" value="HisKA"/>
    <property type="match status" value="1"/>
</dbReference>
<dbReference type="CDD" id="cd00082">
    <property type="entry name" value="HisKA"/>
    <property type="match status" value="1"/>
</dbReference>
<dbReference type="InterPro" id="IPR003661">
    <property type="entry name" value="HisK_dim/P_dom"/>
</dbReference>
<keyword evidence="5" id="KW-0597">Phosphoprotein</keyword>
<sequence length="515" mass="59142">MDKGRGELFENLIYLDSLTGNRITIIDTSGVVIFDSKENPELMDNHRWRPEVAEALRGKIGFSQRESQTLKRRMFYCATPVYKGDTIIGVFRVSEPEERLLEAYNKIRANYILLILAFSMAIFIILTILDLTYRKDIFQFLQAFKKLSENDFSIRILWKKDDLLKELAEHFNSTTEKLMQSYKALKEVEQKLKTILETIPIPIALIDSELNLVYSNTSFREYFTGEKEQIDFSAFSSLELFRYARKIFKEDSSEVKYETQWRGRYFQVFLKKLGKSPQIILIAIDITDTTEKEKLKKELITYVSHDLKTPLTIIKGYAETILEESKDKNISFYAETILKAVDELSHLITKLNTLSKLENVEELEINEINLEEFIEALITPFKHLAAKKQLGFSYSVVKDTETVKTDPEKLKMIIVNLLDNAVKFTEIGRVEFKLEKVGEELKITVSDTGPGIPENLIPKIFERFFTIDKSRGAGYGLGLAIVKHAVQALNGTIEVRSQVGLGTTFSVTIPKVNPL</sequence>
<dbReference type="InterPro" id="IPR036890">
    <property type="entry name" value="HATPase_C_sf"/>
</dbReference>
<evidence type="ECO:0000256" key="11">
    <source>
        <dbReference type="ARBA" id="ARBA00023136"/>
    </source>
</evidence>
<keyword evidence="12" id="KW-1133">Transmembrane helix</keyword>
<keyword evidence="4" id="KW-1003">Cell membrane</keyword>
<dbReference type="PANTHER" id="PTHR45453">
    <property type="entry name" value="PHOSPHATE REGULON SENSOR PROTEIN PHOR"/>
    <property type="match status" value="1"/>
</dbReference>
<evidence type="ECO:0000256" key="2">
    <source>
        <dbReference type="ARBA" id="ARBA00004236"/>
    </source>
</evidence>
<dbReference type="SMART" id="SM00387">
    <property type="entry name" value="HATPase_c"/>
    <property type="match status" value="1"/>
</dbReference>
<evidence type="ECO:0000256" key="6">
    <source>
        <dbReference type="ARBA" id="ARBA00022679"/>
    </source>
</evidence>
<dbReference type="InterPro" id="IPR036097">
    <property type="entry name" value="HisK_dim/P_sf"/>
</dbReference>
<evidence type="ECO:0000256" key="7">
    <source>
        <dbReference type="ARBA" id="ARBA00022741"/>
    </source>
</evidence>
<evidence type="ECO:0000256" key="4">
    <source>
        <dbReference type="ARBA" id="ARBA00022475"/>
    </source>
</evidence>
<organism evidence="14">
    <name type="scientific">candidate division WOR-3 bacterium</name>
    <dbReference type="NCBI Taxonomy" id="2052148"/>
    <lineage>
        <taxon>Bacteria</taxon>
        <taxon>Bacteria division WOR-3</taxon>
    </lineage>
</organism>
<reference evidence="14" key="1">
    <citation type="journal article" date="2020" name="mSystems">
        <title>Genome- and Community-Level Interaction Insights into Carbon Utilization and Element Cycling Functions of Hydrothermarchaeota in Hydrothermal Sediment.</title>
        <authorList>
            <person name="Zhou Z."/>
            <person name="Liu Y."/>
            <person name="Xu W."/>
            <person name="Pan J."/>
            <person name="Luo Z.H."/>
            <person name="Li M."/>
        </authorList>
    </citation>
    <scope>NUCLEOTIDE SEQUENCE [LARGE SCALE GENOMIC DNA]</scope>
    <source>
        <strain evidence="14">SpSt-69</strain>
    </source>
</reference>
<dbReference type="GO" id="GO:0005886">
    <property type="term" value="C:plasma membrane"/>
    <property type="evidence" value="ECO:0007669"/>
    <property type="project" value="UniProtKB-SubCell"/>
</dbReference>
<dbReference type="Gene3D" id="1.10.287.130">
    <property type="match status" value="1"/>
</dbReference>
<dbReference type="InterPro" id="IPR003594">
    <property type="entry name" value="HATPase_dom"/>
</dbReference>
<dbReference type="GO" id="GO:0004721">
    <property type="term" value="F:phosphoprotein phosphatase activity"/>
    <property type="evidence" value="ECO:0007669"/>
    <property type="project" value="TreeGrafter"/>
</dbReference>
<evidence type="ECO:0000256" key="1">
    <source>
        <dbReference type="ARBA" id="ARBA00000085"/>
    </source>
</evidence>
<dbReference type="SMART" id="SM00388">
    <property type="entry name" value="HisKA"/>
    <property type="match status" value="1"/>
</dbReference>
<dbReference type="AlphaFoldDB" id="A0A7V3ZXF8"/>
<dbReference type="PANTHER" id="PTHR45453:SF1">
    <property type="entry name" value="PHOSPHATE REGULON SENSOR PROTEIN PHOR"/>
    <property type="match status" value="1"/>
</dbReference>
<keyword evidence="9" id="KW-0067">ATP-binding</keyword>
<comment type="caution">
    <text evidence="14">The sequence shown here is derived from an EMBL/GenBank/DDBJ whole genome shotgun (WGS) entry which is preliminary data.</text>
</comment>
<dbReference type="CDD" id="cd00075">
    <property type="entry name" value="HATPase"/>
    <property type="match status" value="1"/>
</dbReference>
<dbReference type="GO" id="GO:0005524">
    <property type="term" value="F:ATP binding"/>
    <property type="evidence" value="ECO:0007669"/>
    <property type="project" value="UniProtKB-KW"/>
</dbReference>
<dbReference type="Gene3D" id="3.30.565.10">
    <property type="entry name" value="Histidine kinase-like ATPase, C-terminal domain"/>
    <property type="match status" value="1"/>
</dbReference>
<dbReference type="SUPFAM" id="SSF55874">
    <property type="entry name" value="ATPase domain of HSP90 chaperone/DNA topoisomerase II/histidine kinase"/>
    <property type="match status" value="1"/>
</dbReference>
<proteinExistence type="predicted"/>
<dbReference type="InterPro" id="IPR005467">
    <property type="entry name" value="His_kinase_dom"/>
</dbReference>
<dbReference type="GO" id="GO:0000155">
    <property type="term" value="F:phosphorelay sensor kinase activity"/>
    <property type="evidence" value="ECO:0007669"/>
    <property type="project" value="InterPro"/>
</dbReference>
<protein>
    <recommendedName>
        <fullName evidence="3">histidine kinase</fullName>
        <ecNumber evidence="3">2.7.13.3</ecNumber>
    </recommendedName>
</protein>
<dbReference type="FunFam" id="3.30.565.10:FF:000023">
    <property type="entry name" value="PAS domain-containing sensor histidine kinase"/>
    <property type="match status" value="1"/>
</dbReference>
<dbReference type="PROSITE" id="PS50109">
    <property type="entry name" value="HIS_KIN"/>
    <property type="match status" value="1"/>
</dbReference>
<evidence type="ECO:0000256" key="5">
    <source>
        <dbReference type="ARBA" id="ARBA00022553"/>
    </source>
</evidence>
<name>A0A7V3ZXF8_UNCW3</name>
<comment type="subcellular location">
    <subcellularLocation>
        <location evidence="2">Cell membrane</location>
    </subcellularLocation>
</comment>
<evidence type="ECO:0000259" key="13">
    <source>
        <dbReference type="PROSITE" id="PS50109"/>
    </source>
</evidence>
<dbReference type="InterPro" id="IPR050351">
    <property type="entry name" value="BphY/WalK/GraS-like"/>
</dbReference>
<evidence type="ECO:0000256" key="3">
    <source>
        <dbReference type="ARBA" id="ARBA00012438"/>
    </source>
</evidence>
<dbReference type="SUPFAM" id="SSF55785">
    <property type="entry name" value="PYP-like sensor domain (PAS domain)"/>
    <property type="match status" value="1"/>
</dbReference>
<gene>
    <name evidence="14" type="ORF">ENU66_03450</name>
</gene>
<dbReference type="InterPro" id="IPR004358">
    <property type="entry name" value="Sig_transdc_His_kin-like_C"/>
</dbReference>
<keyword evidence="11 12" id="KW-0472">Membrane</keyword>
<keyword evidence="12" id="KW-0812">Transmembrane</keyword>
<accession>A0A7V3ZXF8</accession>
<dbReference type="SUPFAM" id="SSF47384">
    <property type="entry name" value="Homodimeric domain of signal transducing histidine kinase"/>
    <property type="match status" value="1"/>
</dbReference>
<keyword evidence="8" id="KW-0418">Kinase</keyword>
<dbReference type="PRINTS" id="PR00344">
    <property type="entry name" value="BCTRLSENSOR"/>
</dbReference>
<feature type="domain" description="Histidine kinase" evidence="13">
    <location>
        <begin position="302"/>
        <end position="513"/>
    </location>
</feature>
<dbReference type="Pfam" id="PF02518">
    <property type="entry name" value="HATPase_c"/>
    <property type="match status" value="1"/>
</dbReference>
<dbReference type="EMBL" id="DTDJ01000025">
    <property type="protein sequence ID" value="HGL17374.1"/>
    <property type="molecule type" value="Genomic_DNA"/>
</dbReference>
<dbReference type="EC" id="2.7.13.3" evidence="3"/>
<dbReference type="InterPro" id="IPR035965">
    <property type="entry name" value="PAS-like_dom_sf"/>
</dbReference>
<keyword evidence="10" id="KW-0902">Two-component regulatory system</keyword>
<dbReference type="Gene3D" id="3.30.450.20">
    <property type="entry name" value="PAS domain"/>
    <property type="match status" value="2"/>
</dbReference>
<evidence type="ECO:0000256" key="12">
    <source>
        <dbReference type="SAM" id="Phobius"/>
    </source>
</evidence>
<dbReference type="GO" id="GO:0016036">
    <property type="term" value="P:cellular response to phosphate starvation"/>
    <property type="evidence" value="ECO:0007669"/>
    <property type="project" value="TreeGrafter"/>
</dbReference>
<keyword evidence="6" id="KW-0808">Transferase</keyword>
<comment type="catalytic activity">
    <reaction evidence="1">
        <text>ATP + protein L-histidine = ADP + protein N-phospho-L-histidine.</text>
        <dbReference type="EC" id="2.7.13.3"/>
    </reaction>
</comment>